<sequence length="390" mass="40562">MEDHHQHPEHTTVAAAAAAAANAFPTHHKAIIYDNPGQISTRIETVPTPQHPGPGQVLVRITHSGVCGSDHAIMTNRWAVPPTQKGQVGGHEGVGTIVAFGPGSESLGLKMGDRVGIKWVADCCGTCLACLSGRDALCPQVSISGFLGTPGTFQEYVLAPARYVTPIPDEVPSHLAAPILCGGVTVYAALRKSGAQPGDCVVIPGAGGGLGHLAVQIASRGMGFRVIGIDSGDKETFVRSLGAESFFDVTKYSNRVDESGSAKLASDVKAATPRGMGAHSVIVCTNSNAAYGQALSFLTFGGSVVCVGLPEGDPTPIGGAIPNVMVAQELRIVGSAVGNRRDAIETLDMAARGIVRTQCTMEPMSGLTGVFERMEEMKLQGRVVIDMMRE</sequence>
<evidence type="ECO:0000256" key="6">
    <source>
        <dbReference type="ARBA" id="ARBA00023027"/>
    </source>
</evidence>
<dbReference type="InterPro" id="IPR013149">
    <property type="entry name" value="ADH-like_C"/>
</dbReference>
<dbReference type="EMBL" id="JAULSW010000009">
    <property type="protein sequence ID" value="KAK3369909.1"/>
    <property type="molecule type" value="Genomic_DNA"/>
</dbReference>
<dbReference type="GO" id="GO:0004022">
    <property type="term" value="F:alcohol dehydrogenase (NAD+) activity"/>
    <property type="evidence" value="ECO:0007669"/>
    <property type="project" value="TreeGrafter"/>
</dbReference>
<name>A0AAE0K4H4_9PEZI</name>
<comment type="caution">
    <text evidence="9">The sequence shown here is derived from an EMBL/GenBank/DDBJ whole genome shotgun (WGS) entry which is preliminary data.</text>
</comment>
<dbReference type="InterPro" id="IPR013154">
    <property type="entry name" value="ADH-like_N"/>
</dbReference>
<evidence type="ECO:0000256" key="1">
    <source>
        <dbReference type="ARBA" id="ARBA00001947"/>
    </source>
</evidence>
<dbReference type="PANTHER" id="PTHR42940:SF5">
    <property type="entry name" value="ALCOHOL DEHYDROGENASE 2"/>
    <property type="match status" value="1"/>
</dbReference>
<dbReference type="GO" id="GO:0005737">
    <property type="term" value="C:cytoplasm"/>
    <property type="evidence" value="ECO:0007669"/>
    <property type="project" value="TreeGrafter"/>
</dbReference>
<dbReference type="InterPro" id="IPR011032">
    <property type="entry name" value="GroES-like_sf"/>
</dbReference>
<dbReference type="GO" id="GO:0008270">
    <property type="term" value="F:zinc ion binding"/>
    <property type="evidence" value="ECO:0007669"/>
    <property type="project" value="InterPro"/>
</dbReference>
<dbReference type="FunFam" id="3.40.50.720:FF:000039">
    <property type="entry name" value="Alcohol dehydrogenase AdhP"/>
    <property type="match status" value="1"/>
</dbReference>
<dbReference type="SMART" id="SM00829">
    <property type="entry name" value="PKS_ER"/>
    <property type="match status" value="1"/>
</dbReference>
<dbReference type="CDD" id="cd08297">
    <property type="entry name" value="CAD3"/>
    <property type="match status" value="1"/>
</dbReference>
<evidence type="ECO:0000256" key="2">
    <source>
        <dbReference type="ARBA" id="ARBA00008072"/>
    </source>
</evidence>
<keyword evidence="5" id="KW-0560">Oxidoreductase</keyword>
<evidence type="ECO:0000256" key="5">
    <source>
        <dbReference type="ARBA" id="ARBA00023002"/>
    </source>
</evidence>
<dbReference type="InterPro" id="IPR036291">
    <property type="entry name" value="NAD(P)-bd_dom_sf"/>
</dbReference>
<dbReference type="Gene3D" id="3.90.180.10">
    <property type="entry name" value="Medium-chain alcohol dehydrogenases, catalytic domain"/>
    <property type="match status" value="1"/>
</dbReference>
<dbReference type="Pfam" id="PF08240">
    <property type="entry name" value="ADH_N"/>
    <property type="match status" value="1"/>
</dbReference>
<feature type="domain" description="Enoyl reductase (ER)" evidence="8">
    <location>
        <begin position="37"/>
        <end position="385"/>
    </location>
</feature>
<evidence type="ECO:0000256" key="3">
    <source>
        <dbReference type="ARBA" id="ARBA00022723"/>
    </source>
</evidence>
<proteinExistence type="inferred from homology"/>
<dbReference type="PANTHER" id="PTHR42940">
    <property type="entry name" value="ALCOHOL DEHYDROGENASE 1-RELATED"/>
    <property type="match status" value="1"/>
</dbReference>
<comment type="cofactor">
    <cofactor evidence="1 7">
        <name>Zn(2+)</name>
        <dbReference type="ChEBI" id="CHEBI:29105"/>
    </cofactor>
</comment>
<keyword evidence="3 7" id="KW-0479">Metal-binding</keyword>
<dbReference type="SUPFAM" id="SSF50129">
    <property type="entry name" value="GroES-like"/>
    <property type="match status" value="1"/>
</dbReference>
<evidence type="ECO:0000256" key="4">
    <source>
        <dbReference type="ARBA" id="ARBA00022833"/>
    </source>
</evidence>
<organism evidence="9 10">
    <name type="scientific">Podospora didyma</name>
    <dbReference type="NCBI Taxonomy" id="330526"/>
    <lineage>
        <taxon>Eukaryota</taxon>
        <taxon>Fungi</taxon>
        <taxon>Dikarya</taxon>
        <taxon>Ascomycota</taxon>
        <taxon>Pezizomycotina</taxon>
        <taxon>Sordariomycetes</taxon>
        <taxon>Sordariomycetidae</taxon>
        <taxon>Sordariales</taxon>
        <taxon>Podosporaceae</taxon>
        <taxon>Podospora</taxon>
    </lineage>
</organism>
<evidence type="ECO:0000256" key="7">
    <source>
        <dbReference type="RuleBase" id="RU361277"/>
    </source>
</evidence>
<evidence type="ECO:0000313" key="10">
    <source>
        <dbReference type="Proteomes" id="UP001285441"/>
    </source>
</evidence>
<protein>
    <submittedName>
        <fullName evidence="9">Alcohol dehydrogenase</fullName>
    </submittedName>
</protein>
<accession>A0AAE0K4H4</accession>
<reference evidence="9" key="1">
    <citation type="journal article" date="2023" name="Mol. Phylogenet. Evol.">
        <title>Genome-scale phylogeny and comparative genomics of the fungal order Sordariales.</title>
        <authorList>
            <person name="Hensen N."/>
            <person name="Bonometti L."/>
            <person name="Westerberg I."/>
            <person name="Brannstrom I.O."/>
            <person name="Guillou S."/>
            <person name="Cros-Aarteil S."/>
            <person name="Calhoun S."/>
            <person name="Haridas S."/>
            <person name="Kuo A."/>
            <person name="Mondo S."/>
            <person name="Pangilinan J."/>
            <person name="Riley R."/>
            <person name="LaButti K."/>
            <person name="Andreopoulos B."/>
            <person name="Lipzen A."/>
            <person name="Chen C."/>
            <person name="Yan M."/>
            <person name="Daum C."/>
            <person name="Ng V."/>
            <person name="Clum A."/>
            <person name="Steindorff A."/>
            <person name="Ohm R.A."/>
            <person name="Martin F."/>
            <person name="Silar P."/>
            <person name="Natvig D.O."/>
            <person name="Lalanne C."/>
            <person name="Gautier V."/>
            <person name="Ament-Velasquez S.L."/>
            <person name="Kruys A."/>
            <person name="Hutchinson M.I."/>
            <person name="Powell A.J."/>
            <person name="Barry K."/>
            <person name="Miller A.N."/>
            <person name="Grigoriev I.V."/>
            <person name="Debuchy R."/>
            <person name="Gladieux P."/>
            <person name="Hiltunen Thoren M."/>
            <person name="Johannesson H."/>
        </authorList>
    </citation>
    <scope>NUCLEOTIDE SEQUENCE</scope>
    <source>
        <strain evidence="9">CBS 232.78</strain>
    </source>
</reference>
<keyword evidence="4 7" id="KW-0862">Zinc</keyword>
<reference evidence="9" key="2">
    <citation type="submission" date="2023-06" db="EMBL/GenBank/DDBJ databases">
        <authorList>
            <consortium name="Lawrence Berkeley National Laboratory"/>
            <person name="Haridas S."/>
            <person name="Hensen N."/>
            <person name="Bonometti L."/>
            <person name="Westerberg I."/>
            <person name="Brannstrom I.O."/>
            <person name="Guillou S."/>
            <person name="Cros-Aarteil S."/>
            <person name="Calhoun S."/>
            <person name="Kuo A."/>
            <person name="Mondo S."/>
            <person name="Pangilinan J."/>
            <person name="Riley R."/>
            <person name="LaButti K."/>
            <person name="Andreopoulos B."/>
            <person name="Lipzen A."/>
            <person name="Chen C."/>
            <person name="Yanf M."/>
            <person name="Daum C."/>
            <person name="Ng V."/>
            <person name="Clum A."/>
            <person name="Steindorff A."/>
            <person name="Ohm R."/>
            <person name="Martin F."/>
            <person name="Silar P."/>
            <person name="Natvig D."/>
            <person name="Lalanne C."/>
            <person name="Gautier V."/>
            <person name="Ament-velasquez S.L."/>
            <person name="Kruys A."/>
            <person name="Hutchinson M.I."/>
            <person name="Powell A.J."/>
            <person name="Barry K."/>
            <person name="Miller A.N."/>
            <person name="Grigoriev I.V."/>
            <person name="Debuchy R."/>
            <person name="Gladieux P."/>
            <person name="Thoren M.H."/>
            <person name="Johannesson H."/>
        </authorList>
    </citation>
    <scope>NUCLEOTIDE SEQUENCE</scope>
    <source>
        <strain evidence="9">CBS 232.78</strain>
    </source>
</reference>
<dbReference type="InterPro" id="IPR020843">
    <property type="entry name" value="ER"/>
</dbReference>
<dbReference type="Proteomes" id="UP001285441">
    <property type="component" value="Unassembled WGS sequence"/>
</dbReference>
<comment type="similarity">
    <text evidence="2 7">Belongs to the zinc-containing alcohol dehydrogenase family.</text>
</comment>
<keyword evidence="6" id="KW-0520">NAD</keyword>
<dbReference type="InterPro" id="IPR002328">
    <property type="entry name" value="ADH_Zn_CS"/>
</dbReference>
<dbReference type="AlphaFoldDB" id="A0AAE0K4H4"/>
<dbReference type="PROSITE" id="PS00059">
    <property type="entry name" value="ADH_ZINC"/>
    <property type="match status" value="1"/>
</dbReference>
<keyword evidence="10" id="KW-1185">Reference proteome</keyword>
<gene>
    <name evidence="9" type="ORF">B0H63DRAFT_485739</name>
</gene>
<dbReference type="SUPFAM" id="SSF51735">
    <property type="entry name" value="NAD(P)-binding Rossmann-fold domains"/>
    <property type="match status" value="1"/>
</dbReference>
<dbReference type="Pfam" id="PF00107">
    <property type="entry name" value="ADH_zinc_N"/>
    <property type="match status" value="1"/>
</dbReference>
<evidence type="ECO:0000313" key="9">
    <source>
        <dbReference type="EMBL" id="KAK3369909.1"/>
    </source>
</evidence>
<dbReference type="Gene3D" id="3.40.50.720">
    <property type="entry name" value="NAD(P)-binding Rossmann-like Domain"/>
    <property type="match status" value="1"/>
</dbReference>
<evidence type="ECO:0000259" key="8">
    <source>
        <dbReference type="SMART" id="SM00829"/>
    </source>
</evidence>